<dbReference type="EnsemblMetazoa" id="Aqu2.1.32689_001">
    <property type="protein sequence ID" value="Aqu2.1.32689_001"/>
    <property type="gene ID" value="Aqu2.1.32689"/>
</dbReference>
<accession>A0A1X7UYU3</accession>
<feature type="compositionally biased region" description="Polar residues" evidence="1">
    <location>
        <begin position="542"/>
        <end position="587"/>
    </location>
</feature>
<name>A0A1X7UYU3_AMPQE</name>
<feature type="compositionally biased region" description="Polar residues" evidence="1">
    <location>
        <begin position="602"/>
        <end position="615"/>
    </location>
</feature>
<evidence type="ECO:0000313" key="2">
    <source>
        <dbReference type="EnsemblMetazoa" id="Aqu2.1.32689_001"/>
    </source>
</evidence>
<reference evidence="2" key="2">
    <citation type="submission" date="2017-05" db="UniProtKB">
        <authorList>
            <consortium name="EnsemblMetazoa"/>
        </authorList>
    </citation>
    <scope>IDENTIFICATION</scope>
</reference>
<evidence type="ECO:0000256" key="1">
    <source>
        <dbReference type="SAM" id="MobiDB-lite"/>
    </source>
</evidence>
<gene>
    <name evidence="2" type="primary">109581721</name>
</gene>
<sequence length="666" mass="74959">MAFGMEARPTCTSFSFNILRQHSQALFGAINVTEPIPIAWSLYSKGIIEKCTLDKVQAFGIPRYLQISGLLEGVLSSVESKPDLLQVTLDALESNSSPAIATVVDQIRLKLSFNVERMRDENSLSPGRRRRKPKNIVIPVDSSVHKDLMQFNLKFGGFFYKVRKSISEEVQSSYLKIQDLKDYLSCYSPHLSPKLESEDFFTILRSLSSPTNTLVLESMADHFQLVQTSDLIQSYHREEEVFKMKLLDKDFARELQEEMSRFEPDSEIQINLKLQWHCYDDMTVKEFRDLLNEIFSSNSRYIHLLQVKKGCVHCVCRAPLVLQEVLVTLARDRLEWLVDKGIGLFSIGGVSIIEEKVVENGVNHDNESLGKQKSVPTQKPTVPVTIETTQPLPQEVIDLLNQYLSHNSCHGNPSTCMSCCKIDRTARRLLSTYTIKQDNEIDGALDEKSHLWVSPDQGLGQSLTKGMTEGERERKEEEGEGNDAESSQSISIFSIPQTVRDNMLNEEERERLEPKISLKETGGCTHKMEERGLKKDKKQEAATITDSNTMAAGSFQSQSVTDPTLSSRDSNNVTIPTQIESTSTSYDDQPVVTPMSPPLYSSHPTFVRRSSSNYDSGIVLGPPSDETGDKVGGVDEKVGVADAYRVIEREESGRRHEILSQIKEEK</sequence>
<evidence type="ECO:0000313" key="3">
    <source>
        <dbReference type="Proteomes" id="UP000007879"/>
    </source>
</evidence>
<dbReference type="AlphaFoldDB" id="A0A1X7UYU3"/>
<organism evidence="2">
    <name type="scientific">Amphimedon queenslandica</name>
    <name type="common">Sponge</name>
    <dbReference type="NCBI Taxonomy" id="400682"/>
    <lineage>
        <taxon>Eukaryota</taxon>
        <taxon>Metazoa</taxon>
        <taxon>Porifera</taxon>
        <taxon>Demospongiae</taxon>
        <taxon>Heteroscleromorpha</taxon>
        <taxon>Haplosclerida</taxon>
        <taxon>Niphatidae</taxon>
        <taxon>Amphimedon</taxon>
    </lineage>
</organism>
<keyword evidence="3" id="KW-1185">Reference proteome</keyword>
<feature type="region of interest" description="Disordered" evidence="1">
    <location>
        <begin position="455"/>
        <end position="501"/>
    </location>
</feature>
<feature type="compositionally biased region" description="Basic and acidic residues" evidence="1">
    <location>
        <begin position="526"/>
        <end position="540"/>
    </location>
</feature>
<feature type="compositionally biased region" description="Low complexity" evidence="1">
    <location>
        <begin position="486"/>
        <end position="495"/>
    </location>
</feature>
<dbReference type="EnsemblMetazoa" id="XM_019996079.1">
    <property type="protein sequence ID" value="XP_019851638.1"/>
    <property type="gene ID" value="LOC109581721"/>
</dbReference>
<feature type="region of interest" description="Disordered" evidence="1">
    <location>
        <begin position="523"/>
        <end position="633"/>
    </location>
</feature>
<reference evidence="3" key="1">
    <citation type="journal article" date="2010" name="Nature">
        <title>The Amphimedon queenslandica genome and the evolution of animal complexity.</title>
        <authorList>
            <person name="Srivastava M."/>
            <person name="Simakov O."/>
            <person name="Chapman J."/>
            <person name="Fahey B."/>
            <person name="Gauthier M.E."/>
            <person name="Mitros T."/>
            <person name="Richards G.S."/>
            <person name="Conaco C."/>
            <person name="Dacre M."/>
            <person name="Hellsten U."/>
            <person name="Larroux C."/>
            <person name="Putnam N.H."/>
            <person name="Stanke M."/>
            <person name="Adamska M."/>
            <person name="Darling A."/>
            <person name="Degnan S.M."/>
            <person name="Oakley T.H."/>
            <person name="Plachetzki D.C."/>
            <person name="Zhai Y."/>
            <person name="Adamski M."/>
            <person name="Calcino A."/>
            <person name="Cummins S.F."/>
            <person name="Goodstein D.M."/>
            <person name="Harris C."/>
            <person name="Jackson D.J."/>
            <person name="Leys S.P."/>
            <person name="Shu S."/>
            <person name="Woodcroft B.J."/>
            <person name="Vervoort M."/>
            <person name="Kosik K.S."/>
            <person name="Manning G."/>
            <person name="Degnan B.M."/>
            <person name="Rokhsar D.S."/>
        </authorList>
    </citation>
    <scope>NUCLEOTIDE SEQUENCE [LARGE SCALE GENOMIC DNA]</scope>
</reference>
<dbReference type="InParanoid" id="A0A1X7UYU3"/>
<feature type="compositionally biased region" description="Basic and acidic residues" evidence="1">
    <location>
        <begin position="468"/>
        <end position="477"/>
    </location>
</feature>
<dbReference type="KEGG" id="aqu:109581721"/>
<protein>
    <submittedName>
        <fullName evidence="2">Uncharacterized protein</fullName>
    </submittedName>
</protein>
<dbReference type="Proteomes" id="UP000007879">
    <property type="component" value="Unassembled WGS sequence"/>
</dbReference>
<proteinExistence type="predicted"/>